<evidence type="ECO:0000313" key="5">
    <source>
        <dbReference type="Proteomes" id="UP001345219"/>
    </source>
</evidence>
<feature type="region of interest" description="Disordered" evidence="2">
    <location>
        <begin position="1"/>
        <end position="36"/>
    </location>
</feature>
<dbReference type="Pfam" id="PF07814">
    <property type="entry name" value="WAPL"/>
    <property type="match status" value="1"/>
</dbReference>
<comment type="similarity">
    <text evidence="1">Belongs to the WAPL family.</text>
</comment>
<comment type="caution">
    <text evidence="4">The sequence shown here is derived from an EMBL/GenBank/DDBJ whole genome shotgun (WGS) entry which is preliminary data.</text>
</comment>
<dbReference type="Proteomes" id="UP001345219">
    <property type="component" value="Chromosome 10"/>
</dbReference>
<name>A0AAN7GSE6_9MYRT</name>
<accession>A0AAN7GSE6</accession>
<keyword evidence="5" id="KW-1185">Reference proteome</keyword>
<dbReference type="PANTHER" id="PTHR22100:SF13">
    <property type="entry name" value="WINGS APART-LIKE PROTEIN HOMOLOG"/>
    <property type="match status" value="1"/>
</dbReference>
<sequence length="876" mass="96632">MIVRTYGRRKPGGGISRSYSDNDDDDALDPYRDSFSSQEGASADIFAFSSQGSAHFDTGNGVMKKPKRQRKDDAGKVGNVDLGFVDYSVHRATSTLMETQEFGEMMEHVDEVNFALDGLRKAQPTRIRRASLLSLLGICGTSPRRRLLRSHGLVKSVLDAIIGLSFDDAVSNMAATTLFYILISDGQDEKFLESSCCIWFLIQLLKPVTSSANEDTLPKIGSKLLRVKNDSEVTLGTSSKLDRTSVSIITKVKEILGSCKELKPTFGDDYVLGRPESTPRWIVLLIMEKSSIPTVSLEETSGIVRKTVGNFKEKLREFGGLDAVFDVMMHCHSNIEGLKDSDSSSIWDARDGTLMESLMLLLKCLKIMENATFASKDNQDYLLKLRGNLDCKGYRVSFPKLVLNVIKILSDLFLHKGSFATAHDSKLNLNGGIASELALVAQGKGGEVFSVQSFKERCSVEESSSQRSSDCFLGNHLLPSAPSGSSLSQISTSSLNGSFSRKSSVSAASASHGETSTTSNCYTSLISNGFKNFSWEKRPNMSENSAYDLSEDTQDPFAFDEYEFEPSKWEALSGMKRSSRTKNRRLAAGEVKEMGQLQQMKNKDSDCFECSLQESDTSRSHQSQEASCSGAANEENSSLLADCLLTAVKVLMNLTNDNILGCQQIAASGGLETMASIIAAHFPSFSSSTSLFSLYEIEEYGVHIQFDNQKDNHLTDQERDFLVAILGLLVNLIEKDKNNRYRLARASVTINDSCSDIEEQKEVIPLLCSIFLAHRGDTETAGEENDQPWDPETMMEQGQKEAEKMIVEAFAALLLAFLSTESKRTREAIAGCLPNHNLAIFVPVLERFVAFHLMLEMMTPETHKAVTEVIESCRIP</sequence>
<protein>
    <recommendedName>
        <fullName evidence="3">Wings apart-like protein C-terminal domain-containing protein</fullName>
    </recommendedName>
</protein>
<dbReference type="InterPro" id="IPR039874">
    <property type="entry name" value="WAPL"/>
</dbReference>
<dbReference type="EMBL" id="JAXIOK010000021">
    <property type="protein sequence ID" value="KAK4745457.1"/>
    <property type="molecule type" value="Genomic_DNA"/>
</dbReference>
<feature type="compositionally biased region" description="Basic residues" evidence="2">
    <location>
        <begin position="1"/>
        <end position="11"/>
    </location>
</feature>
<reference evidence="4 5" key="1">
    <citation type="journal article" date="2023" name="Hortic Res">
        <title>Pangenome of water caltrop reveals structural variations and asymmetric subgenome divergence after allopolyploidization.</title>
        <authorList>
            <person name="Zhang X."/>
            <person name="Chen Y."/>
            <person name="Wang L."/>
            <person name="Yuan Y."/>
            <person name="Fang M."/>
            <person name="Shi L."/>
            <person name="Lu R."/>
            <person name="Comes H.P."/>
            <person name="Ma Y."/>
            <person name="Chen Y."/>
            <person name="Huang G."/>
            <person name="Zhou Y."/>
            <person name="Zheng Z."/>
            <person name="Qiu Y."/>
        </authorList>
    </citation>
    <scope>NUCLEOTIDE SEQUENCE [LARGE SCALE GENOMIC DNA]</scope>
    <source>
        <tissue evidence="4">Roots</tissue>
    </source>
</reference>
<feature type="domain" description="Wings apart-like protein C-terminal" evidence="3">
    <location>
        <begin position="94"/>
        <end position="687"/>
    </location>
</feature>
<evidence type="ECO:0000256" key="1">
    <source>
        <dbReference type="ARBA" id="ARBA00006854"/>
    </source>
</evidence>
<dbReference type="AlphaFoldDB" id="A0AAN7GSE6"/>
<organism evidence="4 5">
    <name type="scientific">Trapa incisa</name>
    <dbReference type="NCBI Taxonomy" id="236973"/>
    <lineage>
        <taxon>Eukaryota</taxon>
        <taxon>Viridiplantae</taxon>
        <taxon>Streptophyta</taxon>
        <taxon>Embryophyta</taxon>
        <taxon>Tracheophyta</taxon>
        <taxon>Spermatophyta</taxon>
        <taxon>Magnoliopsida</taxon>
        <taxon>eudicotyledons</taxon>
        <taxon>Gunneridae</taxon>
        <taxon>Pentapetalae</taxon>
        <taxon>rosids</taxon>
        <taxon>malvids</taxon>
        <taxon>Myrtales</taxon>
        <taxon>Lythraceae</taxon>
        <taxon>Trapa</taxon>
    </lineage>
</organism>
<proteinExistence type="inferred from homology"/>
<dbReference type="Gene3D" id="1.25.10.10">
    <property type="entry name" value="Leucine-rich Repeat Variant"/>
    <property type="match status" value="2"/>
</dbReference>
<dbReference type="InterPro" id="IPR011989">
    <property type="entry name" value="ARM-like"/>
</dbReference>
<evidence type="ECO:0000313" key="4">
    <source>
        <dbReference type="EMBL" id="KAK4745457.1"/>
    </source>
</evidence>
<evidence type="ECO:0000256" key="2">
    <source>
        <dbReference type="SAM" id="MobiDB-lite"/>
    </source>
</evidence>
<dbReference type="PANTHER" id="PTHR22100">
    <property type="entry name" value="WINGS APART-LIKE PROTEIN HOMOLOG"/>
    <property type="match status" value="1"/>
</dbReference>
<dbReference type="InterPro" id="IPR022771">
    <property type="entry name" value="WAPL_C"/>
</dbReference>
<evidence type="ECO:0000259" key="3">
    <source>
        <dbReference type="Pfam" id="PF07814"/>
    </source>
</evidence>
<gene>
    <name evidence="4" type="ORF">SAY87_011769</name>
</gene>